<evidence type="ECO:0000313" key="3">
    <source>
        <dbReference type="EMBL" id="KAG9232336.1"/>
    </source>
</evidence>
<dbReference type="Pfam" id="PF12273">
    <property type="entry name" value="RCR"/>
    <property type="match status" value="1"/>
</dbReference>
<sequence>MTPTRSTTGTLSKRYCNPSYEYCYRYSTWNDWGRWVALAIIVIGLLVVAFLFSCLNNRRRRRRGLAPMAGTGWVPGSKYPPAYSQNNGGYYNNAPHNREAPAPPYQAAQPMPNQQTGTTFNSNDGYYGHHHQNGVEMQPPANSYQPQRGGDDVYAPPQGPPPTKGNAIIS</sequence>
<evidence type="ECO:0000256" key="2">
    <source>
        <dbReference type="SAM" id="Phobius"/>
    </source>
</evidence>
<comment type="caution">
    <text evidence="3">The sequence shown here is derived from an EMBL/GenBank/DDBJ whole genome shotgun (WGS) entry which is preliminary data.</text>
</comment>
<accession>A0A9P8C4T2</accession>
<feature type="compositionally biased region" description="Low complexity" evidence="1">
    <location>
        <begin position="105"/>
        <end position="115"/>
    </location>
</feature>
<feature type="transmembrane region" description="Helical" evidence="2">
    <location>
        <begin position="35"/>
        <end position="55"/>
    </location>
</feature>
<evidence type="ECO:0000313" key="4">
    <source>
        <dbReference type="Proteomes" id="UP000824998"/>
    </source>
</evidence>
<organism evidence="3 4">
    <name type="scientific">Amylocarpus encephaloides</name>
    <dbReference type="NCBI Taxonomy" id="45428"/>
    <lineage>
        <taxon>Eukaryota</taxon>
        <taxon>Fungi</taxon>
        <taxon>Dikarya</taxon>
        <taxon>Ascomycota</taxon>
        <taxon>Pezizomycotina</taxon>
        <taxon>Leotiomycetes</taxon>
        <taxon>Helotiales</taxon>
        <taxon>Helotiales incertae sedis</taxon>
        <taxon>Amylocarpus</taxon>
    </lineage>
</organism>
<keyword evidence="2" id="KW-1133">Transmembrane helix</keyword>
<dbReference type="PANTHER" id="PTHR28187">
    <property type="entry name" value="PROTEIN RCR1-RELATED"/>
    <property type="match status" value="1"/>
</dbReference>
<dbReference type="OrthoDB" id="3556830at2759"/>
<keyword evidence="2" id="KW-0472">Membrane</keyword>
<dbReference type="Proteomes" id="UP000824998">
    <property type="component" value="Unassembled WGS sequence"/>
</dbReference>
<dbReference type="EMBL" id="MU251554">
    <property type="protein sequence ID" value="KAG9232336.1"/>
    <property type="molecule type" value="Genomic_DNA"/>
</dbReference>
<feature type="region of interest" description="Disordered" evidence="1">
    <location>
        <begin position="86"/>
        <end position="170"/>
    </location>
</feature>
<reference evidence="3" key="1">
    <citation type="journal article" date="2021" name="IMA Fungus">
        <title>Genomic characterization of three marine fungi, including Emericellopsis atlantica sp. nov. with signatures of a generalist lifestyle and marine biomass degradation.</title>
        <authorList>
            <person name="Hagestad O.C."/>
            <person name="Hou L."/>
            <person name="Andersen J.H."/>
            <person name="Hansen E.H."/>
            <person name="Altermark B."/>
            <person name="Li C."/>
            <person name="Kuhnert E."/>
            <person name="Cox R.J."/>
            <person name="Crous P.W."/>
            <person name="Spatafora J.W."/>
            <person name="Lail K."/>
            <person name="Amirebrahimi M."/>
            <person name="Lipzen A."/>
            <person name="Pangilinan J."/>
            <person name="Andreopoulos W."/>
            <person name="Hayes R.D."/>
            <person name="Ng V."/>
            <person name="Grigoriev I.V."/>
            <person name="Jackson S.A."/>
            <person name="Sutton T.D.S."/>
            <person name="Dobson A.D.W."/>
            <person name="Rama T."/>
        </authorList>
    </citation>
    <scope>NUCLEOTIDE SEQUENCE</scope>
    <source>
        <strain evidence="3">TRa018bII</strain>
    </source>
</reference>
<evidence type="ECO:0000256" key="1">
    <source>
        <dbReference type="SAM" id="MobiDB-lite"/>
    </source>
</evidence>
<dbReference type="PANTHER" id="PTHR28187:SF1">
    <property type="entry name" value="PROTEIN RCR1-RELATED"/>
    <property type="match status" value="1"/>
</dbReference>
<gene>
    <name evidence="3" type="ORF">BJ875DRAFT_82821</name>
</gene>
<dbReference type="InterPro" id="IPR020999">
    <property type="entry name" value="Chitin_synth_reg_RCR"/>
</dbReference>
<dbReference type="GO" id="GO:0016192">
    <property type="term" value="P:vesicle-mediated transport"/>
    <property type="evidence" value="ECO:0007669"/>
    <property type="project" value="TreeGrafter"/>
</dbReference>
<protein>
    <submittedName>
        <fullName evidence="3">Chitin synthesis regulation, resistance to congo red-domain-containing protein</fullName>
    </submittedName>
</protein>
<proteinExistence type="predicted"/>
<keyword evidence="2" id="KW-0812">Transmembrane</keyword>
<name>A0A9P8C4T2_9HELO</name>
<dbReference type="AlphaFoldDB" id="A0A9P8C4T2"/>
<keyword evidence="4" id="KW-1185">Reference proteome</keyword>